<accession>A0A1I7Y774</accession>
<protein>
    <submittedName>
        <fullName evidence="2">FTH domain-containing protein</fullName>
    </submittedName>
</protein>
<evidence type="ECO:0000313" key="1">
    <source>
        <dbReference type="Proteomes" id="UP000095287"/>
    </source>
</evidence>
<dbReference type="Proteomes" id="UP000095287">
    <property type="component" value="Unplaced"/>
</dbReference>
<reference evidence="2" key="1">
    <citation type="submission" date="2016-11" db="UniProtKB">
        <authorList>
            <consortium name="WormBaseParasite"/>
        </authorList>
    </citation>
    <scope>IDENTIFICATION</scope>
</reference>
<dbReference type="AlphaFoldDB" id="A0A1I7Y774"/>
<organism evidence="1 2">
    <name type="scientific">Steinernema glaseri</name>
    <dbReference type="NCBI Taxonomy" id="37863"/>
    <lineage>
        <taxon>Eukaryota</taxon>
        <taxon>Metazoa</taxon>
        <taxon>Ecdysozoa</taxon>
        <taxon>Nematoda</taxon>
        <taxon>Chromadorea</taxon>
        <taxon>Rhabditida</taxon>
        <taxon>Tylenchina</taxon>
        <taxon>Panagrolaimomorpha</taxon>
        <taxon>Strongyloidoidea</taxon>
        <taxon>Steinernematidae</taxon>
        <taxon>Steinernema</taxon>
    </lineage>
</organism>
<dbReference type="WBParaSite" id="L893_g13188.t1">
    <property type="protein sequence ID" value="L893_g13188.t1"/>
    <property type="gene ID" value="L893_g13188"/>
</dbReference>
<proteinExistence type="predicted"/>
<name>A0A1I7Y774_9BILA</name>
<evidence type="ECO:0000313" key="2">
    <source>
        <dbReference type="WBParaSite" id="L893_g13188.t1"/>
    </source>
</evidence>
<keyword evidence="1" id="KW-1185">Reference proteome</keyword>
<sequence length="206" mass="24536">MCFMKTGERQPFGPEEWLKNDKSHLRIRTLAIASIDQKETSSKDVKEALKISLQMVPHLNNLEHMFVNKSVNERFDFLWKRPCHTLNYYIENTNILKWHLENNDRLKSIKTCILYYGKVRDLISLCAEKRLTWEMRFGLTPNTLECVKTWQGDAQWDEIYPTVTNKNIYVEYAQPEDGTAFYEDDHTRKEFLWSSENESSLTITWK</sequence>